<dbReference type="FunCoup" id="R7UCL8">
    <property type="interactions" value="221"/>
</dbReference>
<evidence type="ECO:0000256" key="1">
    <source>
        <dbReference type="ARBA" id="ARBA00012997"/>
    </source>
</evidence>
<dbReference type="EnsemblMetazoa" id="CapteT131585">
    <property type="protein sequence ID" value="CapteP131585"/>
    <property type="gene ID" value="CapteG131585"/>
</dbReference>
<dbReference type="Gene3D" id="3.60.10.10">
    <property type="entry name" value="Endonuclease/exonuclease/phosphatase"/>
    <property type="match status" value="1"/>
</dbReference>
<name>R7UCL8_CAPTE</name>
<dbReference type="Proteomes" id="UP000014760">
    <property type="component" value="Unassembled WGS sequence"/>
</dbReference>
<evidence type="ECO:0000259" key="4">
    <source>
        <dbReference type="SMART" id="SM00128"/>
    </source>
</evidence>
<keyword evidence="2" id="KW-0378">Hydrolase</keyword>
<evidence type="ECO:0000256" key="3">
    <source>
        <dbReference type="ARBA" id="ARBA00023599"/>
    </source>
</evidence>
<gene>
    <name evidence="5" type="ORF">CAPTEDRAFT_131585</name>
</gene>
<dbReference type="OrthoDB" id="5780965at2759"/>
<dbReference type="EMBL" id="AMQN01008323">
    <property type="status" value="NOT_ANNOTATED_CDS"/>
    <property type="molecule type" value="Genomic_DNA"/>
</dbReference>
<dbReference type="InterPro" id="IPR039737">
    <property type="entry name" value="INPP5A"/>
</dbReference>
<sequence length="389" mass="45042">MATQRPYTKVLLVTANVGSIFEDPEKMLKMWLAEFLATVKRLEPDFLAVHCQEVGGKNYEESMQHVNQFIKTLLASDGMQSFDKARIFLDEDFTAVDKFTALGNLYFIRDTVTNIHIWDYEGLEFVPVVGKEVLSGNIEGVTIKEKAKFPQEFFPDFKWSRKGFIRTRWNICNTIFDLINIHLFHDASNIIAMETSPSVYSENRRRTLIHTLKRFETDDYTKHPFFLFGDFNFRLDTHDLIKKLTDKAIAQQTLGKKNEVSKIMYTANDNGKVVLTIGKKDFDHMNHNNVFSNNNGQWLLKYDREPSAYKDCLSEHEIMFPPSYPFSEDVSEGASYMKTRCPAYCDRIMFTDSTKDLLYDDGQTPEYNMIGSNVCMGDHKVHVNLMCLC</sequence>
<evidence type="ECO:0000313" key="6">
    <source>
        <dbReference type="EnsemblMetazoa" id="CapteP131585"/>
    </source>
</evidence>
<dbReference type="STRING" id="283909.R7UCL8"/>
<dbReference type="EMBL" id="KB302824">
    <property type="protein sequence ID" value="ELU03856.1"/>
    <property type="molecule type" value="Genomic_DNA"/>
</dbReference>
<dbReference type="PANTHER" id="PTHR12997:SF2">
    <property type="entry name" value="INOSITOL POLYPHOSPHATE-5-PHOSPHATASE A"/>
    <property type="match status" value="1"/>
</dbReference>
<reference evidence="5 7" key="2">
    <citation type="journal article" date="2013" name="Nature">
        <title>Insights into bilaterian evolution from three spiralian genomes.</title>
        <authorList>
            <person name="Simakov O."/>
            <person name="Marletaz F."/>
            <person name="Cho S.J."/>
            <person name="Edsinger-Gonzales E."/>
            <person name="Havlak P."/>
            <person name="Hellsten U."/>
            <person name="Kuo D.H."/>
            <person name="Larsson T."/>
            <person name="Lv J."/>
            <person name="Arendt D."/>
            <person name="Savage R."/>
            <person name="Osoegawa K."/>
            <person name="de Jong P."/>
            <person name="Grimwood J."/>
            <person name="Chapman J.A."/>
            <person name="Shapiro H."/>
            <person name="Aerts A."/>
            <person name="Otillar R.P."/>
            <person name="Terry A.Y."/>
            <person name="Boore J.L."/>
            <person name="Grigoriev I.V."/>
            <person name="Lindberg D.R."/>
            <person name="Seaver E.C."/>
            <person name="Weisblat D.A."/>
            <person name="Putnam N.H."/>
            <person name="Rokhsar D.S."/>
        </authorList>
    </citation>
    <scope>NUCLEOTIDE SEQUENCE</scope>
    <source>
        <strain evidence="5 7">I ESC-2004</strain>
    </source>
</reference>
<dbReference type="PANTHER" id="PTHR12997">
    <property type="entry name" value="TYPE I INOSITOL-1,4,5-TRISPHOSPHATE 5-PHOSPHATASE"/>
    <property type="match status" value="1"/>
</dbReference>
<dbReference type="GO" id="GO:0004445">
    <property type="term" value="F:inositol-polyphosphate 5-phosphatase activity"/>
    <property type="evidence" value="ECO:0007669"/>
    <property type="project" value="UniProtKB-EC"/>
</dbReference>
<dbReference type="AlphaFoldDB" id="R7UCL8"/>
<dbReference type="SUPFAM" id="SSF56219">
    <property type="entry name" value="DNase I-like"/>
    <property type="match status" value="1"/>
</dbReference>
<dbReference type="EC" id="3.1.3.56" evidence="1"/>
<dbReference type="InterPro" id="IPR000300">
    <property type="entry name" value="IPPc"/>
</dbReference>
<reference evidence="7" key="1">
    <citation type="submission" date="2012-12" db="EMBL/GenBank/DDBJ databases">
        <authorList>
            <person name="Hellsten U."/>
            <person name="Grimwood J."/>
            <person name="Chapman J.A."/>
            <person name="Shapiro H."/>
            <person name="Aerts A."/>
            <person name="Otillar R.P."/>
            <person name="Terry A.Y."/>
            <person name="Boore J.L."/>
            <person name="Simakov O."/>
            <person name="Marletaz F."/>
            <person name="Cho S.-J."/>
            <person name="Edsinger-Gonzales E."/>
            <person name="Havlak P."/>
            <person name="Kuo D.-H."/>
            <person name="Larsson T."/>
            <person name="Lv J."/>
            <person name="Arendt D."/>
            <person name="Savage R."/>
            <person name="Osoegawa K."/>
            <person name="de Jong P."/>
            <person name="Lindberg D.R."/>
            <person name="Seaver E.C."/>
            <person name="Weisblat D.A."/>
            <person name="Putnam N.H."/>
            <person name="Grigoriev I.V."/>
            <person name="Rokhsar D.S."/>
        </authorList>
    </citation>
    <scope>NUCLEOTIDE SEQUENCE</scope>
    <source>
        <strain evidence="7">I ESC-2004</strain>
    </source>
</reference>
<dbReference type="SMART" id="SM00128">
    <property type="entry name" value="IPPc"/>
    <property type="match status" value="1"/>
</dbReference>
<dbReference type="InterPro" id="IPR036691">
    <property type="entry name" value="Endo/exonu/phosph_ase_sf"/>
</dbReference>
<keyword evidence="7" id="KW-1185">Reference proteome</keyword>
<dbReference type="OMA" id="FGMETCT"/>
<dbReference type="Pfam" id="PF22669">
    <property type="entry name" value="Exo_endo_phos2"/>
    <property type="match status" value="1"/>
</dbReference>
<feature type="domain" description="Inositol polyphosphate-related phosphatase" evidence="4">
    <location>
        <begin position="6"/>
        <end position="384"/>
    </location>
</feature>
<accession>R7UCL8</accession>
<organism evidence="5">
    <name type="scientific">Capitella teleta</name>
    <name type="common">Polychaete worm</name>
    <dbReference type="NCBI Taxonomy" id="283909"/>
    <lineage>
        <taxon>Eukaryota</taxon>
        <taxon>Metazoa</taxon>
        <taxon>Spiralia</taxon>
        <taxon>Lophotrochozoa</taxon>
        <taxon>Annelida</taxon>
        <taxon>Polychaeta</taxon>
        <taxon>Sedentaria</taxon>
        <taxon>Scolecida</taxon>
        <taxon>Capitellidae</taxon>
        <taxon>Capitella</taxon>
    </lineage>
</organism>
<dbReference type="GO" id="GO:0046856">
    <property type="term" value="P:phosphatidylinositol dephosphorylation"/>
    <property type="evidence" value="ECO:0007669"/>
    <property type="project" value="InterPro"/>
</dbReference>
<comment type="similarity">
    <text evidence="3">Belongs to the inositol 1,4,5-trisphosphate 5-phosphatase type I family.</text>
</comment>
<dbReference type="HOGENOM" id="CLU_057709_1_0_1"/>
<evidence type="ECO:0000313" key="7">
    <source>
        <dbReference type="Proteomes" id="UP000014760"/>
    </source>
</evidence>
<protein>
    <recommendedName>
        <fullName evidence="1">inositol-polyphosphate 5-phosphatase</fullName>
        <ecNumber evidence="1">3.1.3.56</ecNumber>
    </recommendedName>
</protein>
<evidence type="ECO:0000256" key="2">
    <source>
        <dbReference type="ARBA" id="ARBA00022801"/>
    </source>
</evidence>
<reference evidence="6" key="3">
    <citation type="submission" date="2015-06" db="UniProtKB">
        <authorList>
            <consortium name="EnsemblMetazoa"/>
        </authorList>
    </citation>
    <scope>IDENTIFICATION</scope>
</reference>
<proteinExistence type="inferred from homology"/>
<evidence type="ECO:0000313" key="5">
    <source>
        <dbReference type="EMBL" id="ELU03856.1"/>
    </source>
</evidence>